<keyword evidence="4 13" id="KW-0813">Transport</keyword>
<dbReference type="GO" id="GO:0005886">
    <property type="term" value="C:plasma membrane"/>
    <property type="evidence" value="ECO:0007669"/>
    <property type="project" value="UniProtKB-SubCell"/>
</dbReference>
<evidence type="ECO:0000313" key="17">
    <source>
        <dbReference type="EMBL" id="HCA03032.1"/>
    </source>
</evidence>
<feature type="domain" description="Membrane insertase YidC N-terminal" evidence="16">
    <location>
        <begin position="85"/>
        <end position="357"/>
    </location>
</feature>
<accession>A0A3D0KHJ3</accession>
<evidence type="ECO:0000256" key="7">
    <source>
        <dbReference type="ARBA" id="ARBA00022927"/>
    </source>
</evidence>
<dbReference type="NCBIfam" id="TIGR03593">
    <property type="entry name" value="yidC_nterm"/>
    <property type="match status" value="1"/>
</dbReference>
<evidence type="ECO:0000256" key="2">
    <source>
        <dbReference type="ARBA" id="ARBA00010527"/>
    </source>
</evidence>
<dbReference type="NCBIfam" id="NF002353">
    <property type="entry name" value="PRK01318.1-4"/>
    <property type="match status" value="1"/>
</dbReference>
<keyword evidence="7 13" id="KW-0653">Protein transport</keyword>
<dbReference type="AlphaFoldDB" id="A0A3D0KHJ3"/>
<evidence type="ECO:0000256" key="12">
    <source>
        <dbReference type="ARBA" id="ARBA00033342"/>
    </source>
</evidence>
<dbReference type="NCBIfam" id="NF002352">
    <property type="entry name" value="PRK01318.1-3"/>
    <property type="match status" value="1"/>
</dbReference>
<comment type="caution">
    <text evidence="17">The sequence shown here is derived from an EMBL/GenBank/DDBJ whole genome shotgun (WGS) entry which is preliminary data.</text>
</comment>
<dbReference type="InterPro" id="IPR019998">
    <property type="entry name" value="Membr_insert_YidC"/>
</dbReference>
<keyword evidence="5 13" id="KW-1003">Cell membrane</keyword>
<dbReference type="InterPro" id="IPR038221">
    <property type="entry name" value="YidC_periplasmic_sf"/>
</dbReference>
<evidence type="ECO:0000256" key="13">
    <source>
        <dbReference type="HAMAP-Rule" id="MF_01810"/>
    </source>
</evidence>
<dbReference type="PANTHER" id="PTHR12428">
    <property type="entry name" value="OXA1"/>
    <property type="match status" value="1"/>
</dbReference>
<dbReference type="PRINTS" id="PR01900">
    <property type="entry name" value="YIDCPROTEIN"/>
</dbReference>
<feature type="transmembrane region" description="Helical" evidence="13">
    <location>
        <begin position="368"/>
        <end position="388"/>
    </location>
</feature>
<dbReference type="HAMAP" id="MF_01810">
    <property type="entry name" value="YidC_type1"/>
    <property type="match status" value="1"/>
</dbReference>
<protein>
    <recommendedName>
        <fullName evidence="3 13">Membrane protein insertase YidC</fullName>
    </recommendedName>
    <alternativeName>
        <fullName evidence="12 13">Foldase YidC</fullName>
    </alternativeName>
    <alternativeName>
        <fullName evidence="11 13">Membrane integrase YidC</fullName>
    </alternativeName>
    <alternativeName>
        <fullName evidence="13">Membrane protein YidC</fullName>
    </alternativeName>
</protein>
<dbReference type="EMBL" id="DOTR01000072">
    <property type="protein sequence ID" value="HCA03032.1"/>
    <property type="molecule type" value="Genomic_DNA"/>
</dbReference>
<dbReference type="GO" id="GO:0015031">
    <property type="term" value="P:protein transport"/>
    <property type="evidence" value="ECO:0007669"/>
    <property type="project" value="UniProtKB-KW"/>
</dbReference>
<evidence type="ECO:0000256" key="11">
    <source>
        <dbReference type="ARBA" id="ARBA00033245"/>
    </source>
</evidence>
<feature type="domain" description="Membrane insertase YidC/Oxa/ALB C-terminal" evidence="15">
    <location>
        <begin position="368"/>
        <end position="546"/>
    </location>
</feature>
<evidence type="ECO:0000256" key="3">
    <source>
        <dbReference type="ARBA" id="ARBA00015325"/>
    </source>
</evidence>
<dbReference type="InterPro" id="IPR028053">
    <property type="entry name" value="Membr_insert_YidC_N"/>
</dbReference>
<dbReference type="GO" id="GO:0032977">
    <property type="term" value="F:membrane insertase activity"/>
    <property type="evidence" value="ECO:0007669"/>
    <property type="project" value="InterPro"/>
</dbReference>
<dbReference type="Pfam" id="PF14849">
    <property type="entry name" value="YidC_periplas"/>
    <property type="match status" value="1"/>
</dbReference>
<evidence type="ECO:0000256" key="1">
    <source>
        <dbReference type="ARBA" id="ARBA00004429"/>
    </source>
</evidence>
<dbReference type="NCBIfam" id="TIGR03592">
    <property type="entry name" value="yidC_oxa1_cterm"/>
    <property type="match status" value="1"/>
</dbReference>
<dbReference type="GO" id="GO:0051205">
    <property type="term" value="P:protein insertion into membrane"/>
    <property type="evidence" value="ECO:0007669"/>
    <property type="project" value="TreeGrafter"/>
</dbReference>
<dbReference type="InterPro" id="IPR028055">
    <property type="entry name" value="YidC/Oxa/ALB_C"/>
</dbReference>
<evidence type="ECO:0000256" key="8">
    <source>
        <dbReference type="ARBA" id="ARBA00022989"/>
    </source>
</evidence>
<dbReference type="Gene3D" id="2.70.98.90">
    <property type="match status" value="1"/>
</dbReference>
<comment type="function">
    <text evidence="13">Required for the insertion and/or proper folding and/or complex formation of integral membrane proteins into the membrane. Involved in integration of membrane proteins that insert both dependently and independently of the Sec translocase complex, as well as at least some lipoproteins. Aids folding of multispanning membrane proteins.</text>
</comment>
<evidence type="ECO:0000256" key="5">
    <source>
        <dbReference type="ARBA" id="ARBA00022475"/>
    </source>
</evidence>
<feature type="region of interest" description="Disordered" evidence="14">
    <location>
        <begin position="38"/>
        <end position="80"/>
    </location>
</feature>
<evidence type="ECO:0000256" key="4">
    <source>
        <dbReference type="ARBA" id="ARBA00022448"/>
    </source>
</evidence>
<evidence type="ECO:0000259" key="16">
    <source>
        <dbReference type="Pfam" id="PF14849"/>
    </source>
</evidence>
<dbReference type="PANTHER" id="PTHR12428:SF65">
    <property type="entry name" value="CYTOCHROME C OXIDASE ASSEMBLY PROTEIN COX18, MITOCHONDRIAL"/>
    <property type="match status" value="1"/>
</dbReference>
<dbReference type="InterPro" id="IPR001708">
    <property type="entry name" value="YidC/ALB3/OXA1/COX18"/>
</dbReference>
<keyword evidence="8 13" id="KW-1133">Transmembrane helix</keyword>
<feature type="compositionally biased region" description="Polar residues" evidence="14">
    <location>
        <begin position="57"/>
        <end position="67"/>
    </location>
</feature>
<dbReference type="PRINTS" id="PR00701">
    <property type="entry name" value="60KDINNERMP"/>
</dbReference>
<gene>
    <name evidence="13" type="primary">yidC</name>
    <name evidence="17" type="ORF">DEO68_12850</name>
</gene>
<dbReference type="Pfam" id="PF02096">
    <property type="entry name" value="60KD_IMP"/>
    <property type="match status" value="1"/>
</dbReference>
<reference evidence="17" key="1">
    <citation type="journal article" date="2018" name="Nat. Biotechnol.">
        <title>A standardized bacterial taxonomy based on genome phylogeny substantially revises the tree of life.</title>
        <authorList>
            <person name="Parks D.H."/>
            <person name="Chuvochina M."/>
            <person name="Waite D.W."/>
            <person name="Rinke C."/>
            <person name="Skarshewski A."/>
            <person name="Chaumeil P.A."/>
            <person name="Hugenholtz P."/>
        </authorList>
    </citation>
    <scope>NUCLEOTIDE SEQUENCE [LARGE SCALE GENOMIC DNA]</scope>
    <source>
        <strain evidence="17">UBA11284</strain>
    </source>
</reference>
<evidence type="ECO:0000256" key="6">
    <source>
        <dbReference type="ARBA" id="ARBA00022692"/>
    </source>
</evidence>
<evidence type="ECO:0000256" key="9">
    <source>
        <dbReference type="ARBA" id="ARBA00023136"/>
    </source>
</evidence>
<dbReference type="InterPro" id="IPR047196">
    <property type="entry name" value="YidC_ALB_C"/>
</dbReference>
<comment type="subunit">
    <text evidence="13">Interacts with the Sec translocase complex via SecD. Specifically interacts with transmembrane segments of nascent integral membrane proteins during membrane integration.</text>
</comment>
<sequence length="561" mass="63138">MDVKRLLLLIPLAVLAYLLVVQWNQDYGQISVDSTPEITQNSNGSSANNVGSDDLSVPSSSAPQNAISEGMPGEAESNSSSRDFIAVTTDVLDVRIDPHGGDIVYAALPQHKLTQDSDRNYVLLSDNSTRSYVARSGLQLDGQASRIAFTPERTEYRLGNDEEQLSVDLTAEVNGVEVIKRLTFKRGDYAVNVSYYLANNTESPISARFIGQLARDNSPDPSSGVSMGMKSYLGAAYSTPDARYEKIDFDDIQSHNFENREAQGGWIAMIQHYFVSAWAPAQNQQNLYYVTTDSRDRNVVAFAGPTSSVAADGEATLSATLYMGPKVQDYLEQVAPNLRLTVDYGWLWFIANPLFWLLDKIHDIVGNWGWSIVLLTVLVKLVLFPLSAKAYKSMARMRKLGPEMQRLKEMYGDDRQKMSQEMMKFYQKEKINPLGGCLPILVQMPVFIALYWMLLESVELRHAPFMFWIQDLSVKDPYFILPILMGISMFVQQMLNPTPPDPMQAKIMKMLPIIFTFFFLWFPAGLVIYWVVNNIISVAQQYLITRNIENDPNVGKGLRTK</sequence>
<dbReference type="CDD" id="cd20070">
    <property type="entry name" value="5TM_YidC_Alb3"/>
    <property type="match status" value="1"/>
</dbReference>
<dbReference type="CDD" id="cd19961">
    <property type="entry name" value="EcYidC-like_peri"/>
    <property type="match status" value="1"/>
</dbReference>
<name>A0A3D0KHJ3_9GAMM</name>
<feature type="compositionally biased region" description="Low complexity" evidence="14">
    <location>
        <begin position="41"/>
        <end position="52"/>
    </location>
</feature>
<keyword evidence="6 13" id="KW-0812">Transmembrane</keyword>
<evidence type="ECO:0000256" key="10">
    <source>
        <dbReference type="ARBA" id="ARBA00023186"/>
    </source>
</evidence>
<keyword evidence="10 13" id="KW-0143">Chaperone</keyword>
<comment type="similarity">
    <text evidence="2 13">Belongs to the OXA1/ALB3/YidC family. Type 1 subfamily.</text>
</comment>
<feature type="transmembrane region" description="Helical" evidence="13">
    <location>
        <begin position="431"/>
        <end position="454"/>
    </location>
</feature>
<feature type="transmembrane region" description="Helical" evidence="13">
    <location>
        <begin position="511"/>
        <end position="532"/>
    </location>
</feature>
<organism evidence="17">
    <name type="scientific">Halomonas campaniensis</name>
    <dbReference type="NCBI Taxonomy" id="213554"/>
    <lineage>
        <taxon>Bacteria</taxon>
        <taxon>Pseudomonadati</taxon>
        <taxon>Pseudomonadota</taxon>
        <taxon>Gammaproteobacteria</taxon>
        <taxon>Oceanospirillales</taxon>
        <taxon>Halomonadaceae</taxon>
        <taxon>Halomonas</taxon>
    </lineage>
</organism>
<evidence type="ECO:0000259" key="15">
    <source>
        <dbReference type="Pfam" id="PF02096"/>
    </source>
</evidence>
<proteinExistence type="inferred from homology"/>
<comment type="subcellular location">
    <subcellularLocation>
        <location evidence="1">Cell inner membrane</location>
        <topology evidence="1">Multi-pass membrane protein</topology>
    </subcellularLocation>
    <subcellularLocation>
        <location evidence="13">Cell membrane</location>
        <topology evidence="13">Multi-pass membrane protein</topology>
    </subcellularLocation>
</comment>
<evidence type="ECO:0000256" key="14">
    <source>
        <dbReference type="SAM" id="MobiDB-lite"/>
    </source>
</evidence>
<comment type="caution">
    <text evidence="13">Lacks conserved residue(s) required for the propagation of feature annotation.</text>
</comment>
<keyword evidence="9 13" id="KW-0472">Membrane</keyword>